<accession>A0A2I4BTL3</accession>
<keyword evidence="3" id="KW-0245">EGF-like domain</keyword>
<dbReference type="PANTHER" id="PTHR14002">
    <property type="entry name" value="ENDOGLIN/TGF-BETA RECEPTOR TYPE III"/>
    <property type="match status" value="1"/>
</dbReference>
<dbReference type="KEGG" id="alim:106522558"/>
<dbReference type="PANTHER" id="PTHR14002:SF60">
    <property type="entry name" value="ZP DOMAIN-CONTAINING PROTEIN"/>
    <property type="match status" value="1"/>
</dbReference>
<feature type="domain" description="Fibronectin type-III" evidence="6">
    <location>
        <begin position="212"/>
        <end position="307"/>
    </location>
</feature>
<dbReference type="Pfam" id="PF00100">
    <property type="entry name" value="Zona_pellucida"/>
    <property type="match status" value="1"/>
</dbReference>
<keyword evidence="8" id="KW-1185">Reference proteome</keyword>
<keyword evidence="4" id="KW-0812">Transmembrane</keyword>
<protein>
    <submittedName>
        <fullName evidence="9">Uncharacterized protein LOC106522558</fullName>
    </submittedName>
</protein>
<proteinExistence type="predicted"/>
<dbReference type="PROSITE" id="PS51034">
    <property type="entry name" value="ZP_2"/>
    <property type="match status" value="1"/>
</dbReference>
<reference evidence="9" key="1">
    <citation type="submission" date="2025-08" db="UniProtKB">
        <authorList>
            <consortium name="RefSeq"/>
        </authorList>
    </citation>
    <scope>IDENTIFICATION</scope>
    <source>
        <strain evidence="9">Quisiro</strain>
        <tissue evidence="9">Liver</tissue>
    </source>
</reference>
<dbReference type="PROSITE" id="PS50026">
    <property type="entry name" value="EGF_3"/>
    <property type="match status" value="1"/>
</dbReference>
<evidence type="ECO:0000256" key="3">
    <source>
        <dbReference type="PROSITE-ProRule" id="PRU00076"/>
    </source>
</evidence>
<dbReference type="InterPro" id="IPR000742">
    <property type="entry name" value="EGF"/>
</dbReference>
<dbReference type="InterPro" id="IPR001507">
    <property type="entry name" value="ZP_dom"/>
</dbReference>
<comment type="caution">
    <text evidence="3">Lacks conserved residue(s) required for the propagation of feature annotation.</text>
</comment>
<feature type="domain" description="EGF-like" evidence="5">
    <location>
        <begin position="608"/>
        <end position="645"/>
    </location>
</feature>
<dbReference type="GeneID" id="106522558"/>
<dbReference type="SUPFAM" id="SSF49265">
    <property type="entry name" value="Fibronectin type III"/>
    <property type="match status" value="2"/>
</dbReference>
<dbReference type="PROSITE" id="PS50853">
    <property type="entry name" value="FN3"/>
    <property type="match status" value="1"/>
</dbReference>
<dbReference type="Gene3D" id="2.60.40.3210">
    <property type="entry name" value="Zona pellucida, ZP-N domain"/>
    <property type="match status" value="1"/>
</dbReference>
<dbReference type="Proteomes" id="UP000192220">
    <property type="component" value="Unplaced"/>
</dbReference>
<sequence>MSFSVCWVGKEDALIRPNENLWLNGTSIKSIIKAGSVVSLTVSPVVENRLTLHHDGLIQRWTFSISPRTKRIKITGRQKPSELQTNATKSLMKLLNPTEVFACEGGTTFLHQDENFFLAVGHTFHFPVKLESRSPSSLLVSWVESNLDYLDFHTVTLFYRELGSYSQVFVDSTTLNHHRFTALDACSHYVVCVEIAGTRSFTCLSTITDPEIPKHFEVTSWNSSSITLSWDCPENLKYSLFFLTIFYLNGTGQTIEEAEMWLTDDRLTFTLSDLPPCIRLEFGLQTVCQAGLESRYSRMVLSDGNSDYSNIYSLHQSSFGPSSYTLSWEVKNTSSISMFRVYHQGVLQGTTLLTKYSVGGLLPCQKYQAKVEALCGEKVLMSVKEVTTHTGPRGVSELWYRSNDSTAVWRPSVPNQPAVAYIYELSQENGLTIESSRVSNTELPLPGLVPGKSYILNVWEECDGQWESLPIQLSFEGANSSFEIQVRAVEPPQNLELQLDFDNVGLTMVVPWSLPEDLQDDLSESRIKVKQVFQNELQELLKDFDQPVHIELDSFKPTAEPGKTEVLFRSFDAKSKEDILPIDDQLVYINSLNSPNINVRNGVIYWEGPDMCSKQSLCSPDSLCVSTLESYVCVCHRGHYDVSAFVDSAAAPRPLCRDKGLFNQCLDKVMTGGIAKSYVTSLFGGSVEVKLNDGQCSVNESELLYYFSTSQHPSVCGAEYEVNNTHILVQNTLTVSLTKEHTITRRDLKIVWKCIYPRHYVRNAQVFANMEWLSSLTMVELNSSLQLGLIMTLFRDESYISSYSDVVELGFEDTLFFQVALQTNGSFASDVLLQVVSCWATESPDPEDTIQATFLQEGCPLDHTFHWLSVNGEAQRSRFSIQMFRMPQGLPLYFHCLTNICGHDETCTKQNCSSHQRSRRSVSQMEGKGKQAAVVSAGPLTVNMRVKSVRPSHWTEHTNMIVIVVTSVSFLGLTVLSLCAVKAVLKYYEQLQLE</sequence>
<evidence type="ECO:0000256" key="2">
    <source>
        <dbReference type="ARBA" id="ARBA00023157"/>
    </source>
</evidence>
<dbReference type="SMART" id="SM00060">
    <property type="entry name" value="FN3"/>
    <property type="match status" value="3"/>
</dbReference>
<dbReference type="STRING" id="52670.A0A2I4BTL3"/>
<dbReference type="InterPro" id="IPR055355">
    <property type="entry name" value="ZP-C"/>
</dbReference>
<keyword evidence="2" id="KW-1015">Disulfide bond</keyword>
<evidence type="ECO:0000313" key="9">
    <source>
        <dbReference type="RefSeq" id="XP_013871054.1"/>
    </source>
</evidence>
<evidence type="ECO:0000256" key="1">
    <source>
        <dbReference type="ARBA" id="ARBA00022729"/>
    </source>
</evidence>
<dbReference type="Gene3D" id="2.60.40.10">
    <property type="entry name" value="Immunoglobulins"/>
    <property type="match status" value="1"/>
</dbReference>
<dbReference type="InterPro" id="IPR036116">
    <property type="entry name" value="FN3_sf"/>
</dbReference>
<organism evidence="8 9">
    <name type="scientific">Austrofundulus limnaeus</name>
    <name type="common">Annual killifish</name>
    <dbReference type="NCBI Taxonomy" id="52670"/>
    <lineage>
        <taxon>Eukaryota</taxon>
        <taxon>Metazoa</taxon>
        <taxon>Chordata</taxon>
        <taxon>Craniata</taxon>
        <taxon>Vertebrata</taxon>
        <taxon>Euteleostomi</taxon>
        <taxon>Actinopterygii</taxon>
        <taxon>Neopterygii</taxon>
        <taxon>Teleostei</taxon>
        <taxon>Neoteleostei</taxon>
        <taxon>Acanthomorphata</taxon>
        <taxon>Ovalentaria</taxon>
        <taxon>Atherinomorphae</taxon>
        <taxon>Cyprinodontiformes</taxon>
        <taxon>Rivulidae</taxon>
        <taxon>Austrofundulus</taxon>
    </lineage>
</organism>
<feature type="domain" description="ZP" evidence="7">
    <location>
        <begin position="664"/>
        <end position="919"/>
    </location>
</feature>
<evidence type="ECO:0000256" key="4">
    <source>
        <dbReference type="SAM" id="Phobius"/>
    </source>
</evidence>
<dbReference type="SMART" id="SM00241">
    <property type="entry name" value="ZP"/>
    <property type="match status" value="1"/>
</dbReference>
<dbReference type="RefSeq" id="XP_013871054.1">
    <property type="nucleotide sequence ID" value="XM_014015600.1"/>
</dbReference>
<dbReference type="InterPro" id="IPR013783">
    <property type="entry name" value="Ig-like_fold"/>
</dbReference>
<evidence type="ECO:0000259" key="7">
    <source>
        <dbReference type="PROSITE" id="PS51034"/>
    </source>
</evidence>
<feature type="transmembrane region" description="Helical" evidence="4">
    <location>
        <begin position="960"/>
        <end position="985"/>
    </location>
</feature>
<evidence type="ECO:0000259" key="6">
    <source>
        <dbReference type="PROSITE" id="PS50853"/>
    </source>
</evidence>
<keyword evidence="4" id="KW-1133">Transmembrane helix</keyword>
<name>A0A2I4BTL3_AUSLI</name>
<dbReference type="OrthoDB" id="9987373at2759"/>
<dbReference type="Gene3D" id="2.60.40.4100">
    <property type="entry name" value="Zona pellucida, ZP-C domain"/>
    <property type="match status" value="1"/>
</dbReference>
<dbReference type="CDD" id="cd00063">
    <property type="entry name" value="FN3"/>
    <property type="match status" value="1"/>
</dbReference>
<dbReference type="InterPro" id="IPR042235">
    <property type="entry name" value="ZP-C_dom"/>
</dbReference>
<dbReference type="InterPro" id="IPR003961">
    <property type="entry name" value="FN3_dom"/>
</dbReference>
<keyword evidence="4" id="KW-0472">Membrane</keyword>
<evidence type="ECO:0000259" key="5">
    <source>
        <dbReference type="PROSITE" id="PS50026"/>
    </source>
</evidence>
<gene>
    <name evidence="9" type="primary">LOC106522558</name>
</gene>
<dbReference type="InParanoid" id="A0A2I4BTL3"/>
<evidence type="ECO:0000313" key="8">
    <source>
        <dbReference type="Proteomes" id="UP000192220"/>
    </source>
</evidence>
<keyword evidence="1" id="KW-0732">Signal</keyword>
<dbReference type="AlphaFoldDB" id="A0A2I4BTL3"/>